<dbReference type="AlphaFoldDB" id="A0A5N6TEW5"/>
<dbReference type="EMBL" id="ML742415">
    <property type="protein sequence ID" value="KAE8144915.1"/>
    <property type="molecule type" value="Genomic_DNA"/>
</dbReference>
<accession>A0A5N6TEW5</accession>
<dbReference type="GO" id="GO:0020037">
    <property type="term" value="F:heme binding"/>
    <property type="evidence" value="ECO:0007669"/>
    <property type="project" value="InterPro"/>
</dbReference>
<keyword evidence="11" id="KW-1185">Reference proteome</keyword>
<evidence type="ECO:0000313" key="11">
    <source>
        <dbReference type="Proteomes" id="UP000325780"/>
    </source>
</evidence>
<evidence type="ECO:0000313" key="10">
    <source>
        <dbReference type="EMBL" id="KAE8144915.1"/>
    </source>
</evidence>
<dbReference type="GO" id="GO:0016020">
    <property type="term" value="C:membrane"/>
    <property type="evidence" value="ECO:0007669"/>
    <property type="project" value="UniProtKB-SubCell"/>
</dbReference>
<evidence type="ECO:0000256" key="6">
    <source>
        <dbReference type="ARBA" id="ARBA00023002"/>
    </source>
</evidence>
<dbReference type="Proteomes" id="UP000325780">
    <property type="component" value="Unassembled WGS sequence"/>
</dbReference>
<name>A0A5N6TEW5_ASPAV</name>
<keyword evidence="6" id="KW-0560">Oxidoreductase</keyword>
<gene>
    <name evidence="10" type="ORF">BDV25DRAFT_170945</name>
</gene>
<dbReference type="GO" id="GO:0004497">
    <property type="term" value="F:monooxygenase activity"/>
    <property type="evidence" value="ECO:0007669"/>
    <property type="project" value="InterPro"/>
</dbReference>
<evidence type="ECO:0000256" key="2">
    <source>
        <dbReference type="ARBA" id="ARBA00022617"/>
    </source>
</evidence>
<dbReference type="PANTHER" id="PTHR24282">
    <property type="entry name" value="CYTOCHROME P450 FAMILY MEMBER"/>
    <property type="match status" value="1"/>
</dbReference>
<evidence type="ECO:0000256" key="5">
    <source>
        <dbReference type="ARBA" id="ARBA00022989"/>
    </source>
</evidence>
<dbReference type="PANTHER" id="PTHR24282:SF211">
    <property type="entry name" value="CYTOCHROME P450-RELATED"/>
    <property type="match status" value="1"/>
</dbReference>
<evidence type="ECO:0000256" key="7">
    <source>
        <dbReference type="ARBA" id="ARBA00023004"/>
    </source>
</evidence>
<evidence type="ECO:0008006" key="12">
    <source>
        <dbReference type="Google" id="ProtNLM"/>
    </source>
</evidence>
<reference evidence="10 11" key="1">
    <citation type="submission" date="2019-04" db="EMBL/GenBank/DDBJ databases">
        <title>Friends and foes A comparative genomics study of 23 Aspergillus species from section Flavi.</title>
        <authorList>
            <consortium name="DOE Joint Genome Institute"/>
            <person name="Kjaerbolling I."/>
            <person name="Vesth T."/>
            <person name="Frisvad J.C."/>
            <person name="Nybo J.L."/>
            <person name="Theobald S."/>
            <person name="Kildgaard S."/>
            <person name="Isbrandt T."/>
            <person name="Kuo A."/>
            <person name="Sato A."/>
            <person name="Lyhne E.K."/>
            <person name="Kogle M.E."/>
            <person name="Wiebenga A."/>
            <person name="Kun R.S."/>
            <person name="Lubbers R.J."/>
            <person name="Makela M.R."/>
            <person name="Barry K."/>
            <person name="Chovatia M."/>
            <person name="Clum A."/>
            <person name="Daum C."/>
            <person name="Haridas S."/>
            <person name="He G."/>
            <person name="LaButti K."/>
            <person name="Lipzen A."/>
            <person name="Mondo S."/>
            <person name="Riley R."/>
            <person name="Salamov A."/>
            <person name="Simmons B.A."/>
            <person name="Magnuson J.K."/>
            <person name="Henrissat B."/>
            <person name="Mortensen U.H."/>
            <person name="Larsen T.O."/>
            <person name="Devries R.P."/>
            <person name="Grigoriev I.V."/>
            <person name="Machida M."/>
            <person name="Baker S.E."/>
            <person name="Andersen M.R."/>
        </authorList>
    </citation>
    <scope>NUCLEOTIDE SEQUENCE [LARGE SCALE GENOMIC DNA]</scope>
    <source>
        <strain evidence="10 11">IBT 18842</strain>
    </source>
</reference>
<keyword evidence="7" id="KW-0408">Iron</keyword>
<dbReference type="SUPFAM" id="SSF48264">
    <property type="entry name" value="Cytochrome P450"/>
    <property type="match status" value="1"/>
</dbReference>
<evidence type="ECO:0000256" key="9">
    <source>
        <dbReference type="SAM" id="Phobius"/>
    </source>
</evidence>
<dbReference type="InterPro" id="IPR050665">
    <property type="entry name" value="Cytochrome_P450_Monooxygen"/>
</dbReference>
<evidence type="ECO:0000256" key="1">
    <source>
        <dbReference type="ARBA" id="ARBA00004370"/>
    </source>
</evidence>
<dbReference type="InterPro" id="IPR036396">
    <property type="entry name" value="Cyt_P450_sf"/>
</dbReference>
<keyword evidence="2" id="KW-0349">Heme</keyword>
<sequence length="412" mass="46910">MIIIMVIFTVIAALILFGVYNRQEPKPVARFMCFSDPSFCHLIIEGKAIPGFGTNQIEPVSARALENKRLQASFGIDNAFTSDHEPYVKRFKSKAKKRMQAVDWDELSIFVQEQIRARLERSATRGNPGEGVRLSSLVQVISLLVVLVVLLQQKKESLMRMNRRLVRLAEEVTSAWISSKQDATCVKLEDNPGLINALEDVFPDINREDHLHNPLNFILPGFETLWRVVLRAIIEIRYRDNNVEWQNVAMKFASTPTSAQFLLKDEGSNISAKFLAHESLRLYPPTRRVHRAYKFAGYPDHFSLAADIEACHISTAIWGADAEAFRPERWATVTSEQQKAYFPFGSGVFTCPAQSVFGPRVIMLLVGSFITELQHWNMVAQDSEVMEALRLGKRLKNERQSLDDLYIHKSIE</sequence>
<organism evidence="10 11">
    <name type="scientific">Aspergillus avenaceus</name>
    <dbReference type="NCBI Taxonomy" id="36643"/>
    <lineage>
        <taxon>Eukaryota</taxon>
        <taxon>Fungi</taxon>
        <taxon>Dikarya</taxon>
        <taxon>Ascomycota</taxon>
        <taxon>Pezizomycotina</taxon>
        <taxon>Eurotiomycetes</taxon>
        <taxon>Eurotiomycetidae</taxon>
        <taxon>Eurotiales</taxon>
        <taxon>Aspergillaceae</taxon>
        <taxon>Aspergillus</taxon>
        <taxon>Aspergillus subgen. Circumdati</taxon>
    </lineage>
</organism>
<protein>
    <recommendedName>
        <fullName evidence="12">Cytochrome P450</fullName>
    </recommendedName>
</protein>
<keyword evidence="4" id="KW-0479">Metal-binding</keyword>
<dbReference type="Pfam" id="PF00067">
    <property type="entry name" value="p450"/>
    <property type="match status" value="1"/>
</dbReference>
<evidence type="ECO:0000256" key="8">
    <source>
        <dbReference type="ARBA" id="ARBA00023136"/>
    </source>
</evidence>
<evidence type="ECO:0000256" key="3">
    <source>
        <dbReference type="ARBA" id="ARBA00022692"/>
    </source>
</evidence>
<dbReference type="GO" id="GO:0005506">
    <property type="term" value="F:iron ion binding"/>
    <property type="evidence" value="ECO:0007669"/>
    <property type="project" value="InterPro"/>
</dbReference>
<keyword evidence="3 9" id="KW-0812">Transmembrane</keyword>
<dbReference type="Gene3D" id="1.10.630.10">
    <property type="entry name" value="Cytochrome P450"/>
    <property type="match status" value="1"/>
</dbReference>
<dbReference type="GO" id="GO:0016705">
    <property type="term" value="F:oxidoreductase activity, acting on paired donors, with incorporation or reduction of molecular oxygen"/>
    <property type="evidence" value="ECO:0007669"/>
    <property type="project" value="InterPro"/>
</dbReference>
<keyword evidence="8 9" id="KW-0472">Membrane</keyword>
<evidence type="ECO:0000256" key="4">
    <source>
        <dbReference type="ARBA" id="ARBA00022723"/>
    </source>
</evidence>
<dbReference type="OrthoDB" id="10029320at2759"/>
<comment type="subcellular location">
    <subcellularLocation>
        <location evidence="1">Membrane</location>
    </subcellularLocation>
</comment>
<feature type="transmembrane region" description="Helical" evidence="9">
    <location>
        <begin position="131"/>
        <end position="151"/>
    </location>
</feature>
<dbReference type="InterPro" id="IPR001128">
    <property type="entry name" value="Cyt_P450"/>
</dbReference>
<proteinExistence type="predicted"/>
<keyword evidence="5 9" id="KW-1133">Transmembrane helix</keyword>